<dbReference type="OrthoDB" id="10069752at2759"/>
<proteinExistence type="predicted"/>
<evidence type="ECO:0000313" key="2">
    <source>
        <dbReference type="Proteomes" id="UP001153636"/>
    </source>
</evidence>
<protein>
    <submittedName>
        <fullName evidence="1">Uncharacterized protein</fullName>
    </submittedName>
</protein>
<sequence>MRENVMKLAEGLNDEYGQSVLRRLQQVDELCAADAQYHFRCMRDLHHVRKSTQTGKRTTDEIEGDFRPHPYTVRRHLLETFGDDIVVTSRTPYVVCFKAIGQKIITDNWFQEVEKLAEKEEWRHIVEAAAVIVVEDIRSQVNDVTEYPATDKFLNGVEDVIPKTLRVFIETVVLNKKRGNLEPWKKKWVAIAHILISRFGSFFIQKYGSRKQIDILSSLGFCATYNEATRFEVSSIIPTLTIKQQILCQMIYDNTDFNIQTHDGRNTFYRMGIIRCLTPKKCCCPWSKD</sequence>
<accession>A0A9P0G9Y3</accession>
<dbReference type="AlphaFoldDB" id="A0A9P0G9Y3"/>
<gene>
    <name evidence="1" type="ORF">PSYICH_LOCUS4506</name>
</gene>
<reference evidence="1" key="1">
    <citation type="submission" date="2022-01" db="EMBL/GenBank/DDBJ databases">
        <authorList>
            <person name="King R."/>
        </authorList>
    </citation>
    <scope>NUCLEOTIDE SEQUENCE</scope>
</reference>
<dbReference type="EMBL" id="OV651826">
    <property type="protein sequence ID" value="CAH1103326.1"/>
    <property type="molecule type" value="Genomic_DNA"/>
</dbReference>
<dbReference type="Proteomes" id="UP001153636">
    <property type="component" value="Chromosome 14"/>
</dbReference>
<evidence type="ECO:0000313" key="1">
    <source>
        <dbReference type="EMBL" id="CAH1103326.1"/>
    </source>
</evidence>
<name>A0A9P0G9Y3_9CUCU</name>
<organism evidence="1 2">
    <name type="scientific">Psylliodes chrysocephalus</name>
    <dbReference type="NCBI Taxonomy" id="3402493"/>
    <lineage>
        <taxon>Eukaryota</taxon>
        <taxon>Metazoa</taxon>
        <taxon>Ecdysozoa</taxon>
        <taxon>Arthropoda</taxon>
        <taxon>Hexapoda</taxon>
        <taxon>Insecta</taxon>
        <taxon>Pterygota</taxon>
        <taxon>Neoptera</taxon>
        <taxon>Endopterygota</taxon>
        <taxon>Coleoptera</taxon>
        <taxon>Polyphaga</taxon>
        <taxon>Cucujiformia</taxon>
        <taxon>Chrysomeloidea</taxon>
        <taxon>Chrysomelidae</taxon>
        <taxon>Galerucinae</taxon>
        <taxon>Alticini</taxon>
        <taxon>Psylliodes</taxon>
    </lineage>
</organism>
<keyword evidence="2" id="KW-1185">Reference proteome</keyword>